<feature type="signal peptide" evidence="1">
    <location>
        <begin position="1"/>
        <end position="28"/>
    </location>
</feature>
<protein>
    <recommendedName>
        <fullName evidence="4">Secreted protein</fullName>
    </recommendedName>
</protein>
<evidence type="ECO:0000313" key="3">
    <source>
        <dbReference type="Proteomes" id="UP000438429"/>
    </source>
</evidence>
<accession>A0A6A4S3C9</accession>
<evidence type="ECO:0000256" key="1">
    <source>
        <dbReference type="SAM" id="SignalP"/>
    </source>
</evidence>
<gene>
    <name evidence="2" type="ORF">F2P81_022562</name>
</gene>
<comment type="caution">
    <text evidence="2">The sequence shown here is derived from an EMBL/GenBank/DDBJ whole genome shotgun (WGS) entry which is preliminary data.</text>
</comment>
<evidence type="ECO:0008006" key="4">
    <source>
        <dbReference type="Google" id="ProtNLM"/>
    </source>
</evidence>
<keyword evidence="1" id="KW-0732">Signal</keyword>
<name>A0A6A4S3C9_SCOMX</name>
<organism evidence="2 3">
    <name type="scientific">Scophthalmus maximus</name>
    <name type="common">Turbot</name>
    <name type="synonym">Psetta maxima</name>
    <dbReference type="NCBI Taxonomy" id="52904"/>
    <lineage>
        <taxon>Eukaryota</taxon>
        <taxon>Metazoa</taxon>
        <taxon>Chordata</taxon>
        <taxon>Craniata</taxon>
        <taxon>Vertebrata</taxon>
        <taxon>Euteleostomi</taxon>
        <taxon>Actinopterygii</taxon>
        <taxon>Neopterygii</taxon>
        <taxon>Teleostei</taxon>
        <taxon>Neoteleostei</taxon>
        <taxon>Acanthomorphata</taxon>
        <taxon>Carangaria</taxon>
        <taxon>Pleuronectiformes</taxon>
        <taxon>Pleuronectoidei</taxon>
        <taxon>Scophthalmidae</taxon>
        <taxon>Scophthalmus</taxon>
    </lineage>
</organism>
<dbReference type="Proteomes" id="UP000438429">
    <property type="component" value="Unassembled WGS sequence"/>
</dbReference>
<sequence>MFGDPWSRPTMRATWILFLSVLVHFAQAQVRALARVGECSHALKERSLKMRAGACVGETGTLQERNYLTTRSHESDDTQADLQRRPYLDMQNMRAHEPAHSFALVPHFI</sequence>
<feature type="chain" id="PRO_5025564243" description="Secreted protein" evidence="1">
    <location>
        <begin position="29"/>
        <end position="109"/>
    </location>
</feature>
<dbReference type="EMBL" id="VEVO01000020">
    <property type="protein sequence ID" value="KAF0025681.1"/>
    <property type="molecule type" value="Genomic_DNA"/>
</dbReference>
<reference evidence="2 3" key="1">
    <citation type="submission" date="2019-06" db="EMBL/GenBank/DDBJ databases">
        <title>Draft genomes of female and male turbot (Scophthalmus maximus).</title>
        <authorList>
            <person name="Xu H."/>
            <person name="Xu X.-W."/>
            <person name="Shao C."/>
            <person name="Chen S."/>
        </authorList>
    </citation>
    <scope>NUCLEOTIDE SEQUENCE [LARGE SCALE GENOMIC DNA]</scope>
    <source>
        <strain evidence="2">Ysfricsl-2016a</strain>
        <tissue evidence="2">Blood</tissue>
    </source>
</reference>
<proteinExistence type="predicted"/>
<evidence type="ECO:0000313" key="2">
    <source>
        <dbReference type="EMBL" id="KAF0025681.1"/>
    </source>
</evidence>
<dbReference type="AlphaFoldDB" id="A0A6A4S3C9"/>